<evidence type="ECO:0000313" key="5">
    <source>
        <dbReference type="EMBL" id="KJE95903.1"/>
    </source>
</evidence>
<dbReference type="Pfam" id="PF03435">
    <property type="entry name" value="Sacchrp_dh_NADP"/>
    <property type="match status" value="1"/>
</dbReference>
<dbReference type="Gene3D" id="3.30.360.10">
    <property type="entry name" value="Dihydrodipicolinate Reductase, domain 2"/>
    <property type="match status" value="1"/>
</dbReference>
<evidence type="ECO:0000259" key="4">
    <source>
        <dbReference type="Pfam" id="PF16653"/>
    </source>
</evidence>
<dbReference type="FunFam" id="3.40.50.720:FF:000072">
    <property type="entry name" value="Saccharopine dehydrogenase [NADP(+), L-glutamate-forming]"/>
    <property type="match status" value="1"/>
</dbReference>
<accession>A0A0D2WUZ7</accession>
<dbReference type="Gene3D" id="1.10.1870.10">
    <property type="entry name" value="Domain 3, Saccharopine reductase"/>
    <property type="match status" value="1"/>
</dbReference>
<keyword evidence="1" id="KW-0521">NADP</keyword>
<dbReference type="OrthoDB" id="10059875at2759"/>
<dbReference type="Gene3D" id="3.40.50.720">
    <property type="entry name" value="NAD(P)-binding Rossmann-like Domain"/>
    <property type="match status" value="1"/>
</dbReference>
<dbReference type="InterPro" id="IPR032095">
    <property type="entry name" value="Sacchrp_dh-like_C"/>
</dbReference>
<dbReference type="InterPro" id="IPR051168">
    <property type="entry name" value="AASS"/>
</dbReference>
<dbReference type="GO" id="GO:0019878">
    <property type="term" value="P:lysine biosynthetic process via aminoadipic acid"/>
    <property type="evidence" value="ECO:0007669"/>
    <property type="project" value="TreeGrafter"/>
</dbReference>
<evidence type="ECO:0000259" key="3">
    <source>
        <dbReference type="Pfam" id="PF03435"/>
    </source>
</evidence>
<dbReference type="eggNOG" id="KOG0172">
    <property type="taxonomic scope" value="Eukaryota"/>
</dbReference>
<name>A0A0D2WUZ7_CAPO3</name>
<keyword evidence="6" id="KW-1185">Reference proteome</keyword>
<sequence length="449" mass="48801">MTKKILLFGAGYVAPPFVEYMLRRPENFVTIAARTLTSAQKLSAKFPEGKTAPLQLAVTDEAAVDAAVAAHDIVISLIPYTFHALIIKSAVKNKKDFVSTSYISPAMLEHDEAAKAAGVTVMNEIGVDPGVDHVYAMKTIDEVHAKGGKVLSFLSYCGGLPAPESSNNPLGYKFSWSPRGVLLAARNAAKFKENGEIVSIPGPELLRKGPKPIFIYPAFAFEGYPNRDSAPYEQRYNIPEAHTILRGTLRYQGNPRFVLTFADIGLLSDEPQAHLAADAPAQSWLDILGKLLGVAASSEVIQEAIATKAQLTGDEKKRVIHGFKWLGMLSADPADKRGTLLDTLSATLEKKMSFGPGERDMIMLQHKFEIEWADGRKETRTATLLEYGQPDGITAMARTVGVPCGIATQLILDGVINRKGVIAPMTPDVYLPLLKELEAEHITCIEESV</sequence>
<feature type="domain" description="Saccharopine dehydrogenase NADP binding" evidence="3">
    <location>
        <begin position="5"/>
        <end position="122"/>
    </location>
</feature>
<gene>
    <name evidence="5" type="ORF">CAOG_008967</name>
</gene>
<dbReference type="FunFam" id="3.30.360.10:FF:000008">
    <property type="entry name" value="Alpha-aminoadipic semialdehyde synthase, mitochondrial"/>
    <property type="match status" value="1"/>
</dbReference>
<dbReference type="SUPFAM" id="SSF51735">
    <property type="entry name" value="NAD(P)-binding Rossmann-fold domains"/>
    <property type="match status" value="1"/>
</dbReference>
<evidence type="ECO:0000313" key="6">
    <source>
        <dbReference type="Proteomes" id="UP000008743"/>
    </source>
</evidence>
<reference evidence="6" key="1">
    <citation type="submission" date="2011-02" db="EMBL/GenBank/DDBJ databases">
        <title>The Genome Sequence of Capsaspora owczarzaki ATCC 30864.</title>
        <authorList>
            <person name="Russ C."/>
            <person name="Cuomo C."/>
            <person name="Burger G."/>
            <person name="Gray M.W."/>
            <person name="Holland P.W.H."/>
            <person name="King N."/>
            <person name="Lang F.B.F."/>
            <person name="Roger A.J."/>
            <person name="Ruiz-Trillo I."/>
            <person name="Young S.K."/>
            <person name="Zeng Q."/>
            <person name="Gargeya S."/>
            <person name="Alvarado L."/>
            <person name="Berlin A."/>
            <person name="Chapman S.B."/>
            <person name="Chen Z."/>
            <person name="Freedman E."/>
            <person name="Gellesch M."/>
            <person name="Goldberg J."/>
            <person name="Griggs A."/>
            <person name="Gujja S."/>
            <person name="Heilman E."/>
            <person name="Heiman D."/>
            <person name="Howarth C."/>
            <person name="Mehta T."/>
            <person name="Neiman D."/>
            <person name="Pearson M."/>
            <person name="Roberts A."/>
            <person name="Saif S."/>
            <person name="Shea T."/>
            <person name="Shenoy N."/>
            <person name="Sisk P."/>
            <person name="Stolte C."/>
            <person name="Sykes S."/>
            <person name="White J."/>
            <person name="Yandava C."/>
            <person name="Haas B."/>
            <person name="Nusbaum C."/>
            <person name="Birren B."/>
        </authorList>
    </citation>
    <scope>NUCLEOTIDE SEQUENCE</scope>
    <source>
        <strain evidence="6">ATCC 30864</strain>
    </source>
</reference>
<dbReference type="InParanoid" id="A0A0D2WUZ7"/>
<dbReference type="RefSeq" id="XP_011270645.1">
    <property type="nucleotide sequence ID" value="XM_011272343.1"/>
</dbReference>
<dbReference type="GO" id="GO:0005737">
    <property type="term" value="C:cytoplasm"/>
    <property type="evidence" value="ECO:0007669"/>
    <property type="project" value="TreeGrafter"/>
</dbReference>
<feature type="domain" description="Saccharopine dehydrogenase-like C-terminal" evidence="4">
    <location>
        <begin position="126"/>
        <end position="440"/>
    </location>
</feature>
<keyword evidence="2" id="KW-0560">Oxidoreductase</keyword>
<dbReference type="InterPro" id="IPR036291">
    <property type="entry name" value="NAD(P)-bd_dom_sf"/>
</dbReference>
<dbReference type="PANTHER" id="PTHR11133">
    <property type="entry name" value="SACCHAROPINE DEHYDROGENASE"/>
    <property type="match status" value="1"/>
</dbReference>
<dbReference type="PANTHER" id="PTHR11133:SF22">
    <property type="entry name" value="ALPHA-AMINOADIPIC SEMIALDEHYDE SYNTHASE, MITOCHONDRIAL"/>
    <property type="match status" value="1"/>
</dbReference>
<dbReference type="EMBL" id="KE346370">
    <property type="protein sequence ID" value="KJE95903.1"/>
    <property type="molecule type" value="Genomic_DNA"/>
</dbReference>
<dbReference type="Pfam" id="PF16653">
    <property type="entry name" value="Sacchrp_dh_C"/>
    <property type="match status" value="1"/>
</dbReference>
<dbReference type="FunCoup" id="A0A0D2WUZ7">
    <property type="interactions" value="263"/>
</dbReference>
<evidence type="ECO:0000256" key="2">
    <source>
        <dbReference type="ARBA" id="ARBA00023002"/>
    </source>
</evidence>
<dbReference type="AlphaFoldDB" id="A0A0D2WUZ7"/>
<dbReference type="InterPro" id="IPR005097">
    <property type="entry name" value="Sacchrp_dh_NADP-bd"/>
</dbReference>
<dbReference type="SUPFAM" id="SSF55347">
    <property type="entry name" value="Glyceraldehyde-3-phosphate dehydrogenase-like, C-terminal domain"/>
    <property type="match status" value="1"/>
</dbReference>
<dbReference type="PhylomeDB" id="A0A0D2WUZ7"/>
<proteinExistence type="predicted"/>
<dbReference type="STRING" id="595528.A0A0D2WUZ7"/>
<protein>
    <submittedName>
        <fullName evidence="5">Saccharopine dehydrogenase</fullName>
    </submittedName>
</protein>
<dbReference type="GO" id="GO:0004753">
    <property type="term" value="F:saccharopine dehydrogenase activity"/>
    <property type="evidence" value="ECO:0007669"/>
    <property type="project" value="TreeGrafter"/>
</dbReference>
<dbReference type="Proteomes" id="UP000008743">
    <property type="component" value="Unassembled WGS sequence"/>
</dbReference>
<organism evidence="5 6">
    <name type="scientific">Capsaspora owczarzaki (strain ATCC 30864)</name>
    <dbReference type="NCBI Taxonomy" id="595528"/>
    <lineage>
        <taxon>Eukaryota</taxon>
        <taxon>Filasterea</taxon>
        <taxon>Capsaspora</taxon>
    </lineage>
</organism>
<evidence type="ECO:0000256" key="1">
    <source>
        <dbReference type="ARBA" id="ARBA00022857"/>
    </source>
</evidence>